<dbReference type="InterPro" id="IPR020834">
    <property type="entry name" value="LipOase_CS"/>
</dbReference>
<comment type="caution">
    <text evidence="1">Lacks conserved residue(s) required for the propagation of feature annotation.</text>
</comment>
<dbReference type="SUPFAM" id="SSF49723">
    <property type="entry name" value="Lipase/lipooxygenase domain (PLAT/LH2 domain)"/>
    <property type="match status" value="1"/>
</dbReference>
<dbReference type="AlphaFoldDB" id="A0A8J1TTC8"/>
<feature type="non-terminal residue" evidence="2">
    <location>
        <position position="1"/>
    </location>
</feature>
<dbReference type="GO" id="GO:0034440">
    <property type="term" value="P:lipid oxidation"/>
    <property type="evidence" value="ECO:0007669"/>
    <property type="project" value="InterPro"/>
</dbReference>
<accession>A0A8J1TTC8</accession>
<dbReference type="GO" id="GO:0016702">
    <property type="term" value="F:oxidoreductase activity, acting on single donors with incorporation of molecular oxygen, incorporation of two atoms of oxygen"/>
    <property type="evidence" value="ECO:0007669"/>
    <property type="project" value="InterPro"/>
</dbReference>
<comment type="caution">
    <text evidence="2">The sequence shown here is derived from an EMBL/GenBank/DDBJ whole genome shotgun (WGS) entry which is preliminary data.</text>
</comment>
<dbReference type="InterPro" id="IPR001024">
    <property type="entry name" value="PLAT/LH2_dom"/>
</dbReference>
<keyword evidence="3" id="KW-1185">Reference proteome</keyword>
<dbReference type="EMBL" id="CAIIXF020000007">
    <property type="protein sequence ID" value="CAH1789941.1"/>
    <property type="molecule type" value="Genomic_DNA"/>
</dbReference>
<dbReference type="InterPro" id="IPR036226">
    <property type="entry name" value="LipOase_C_sf"/>
</dbReference>
<proteinExistence type="predicted"/>
<organism evidence="2 3">
    <name type="scientific">Owenia fusiformis</name>
    <name type="common">Polychaete worm</name>
    <dbReference type="NCBI Taxonomy" id="6347"/>
    <lineage>
        <taxon>Eukaryota</taxon>
        <taxon>Metazoa</taxon>
        <taxon>Spiralia</taxon>
        <taxon>Lophotrochozoa</taxon>
        <taxon>Annelida</taxon>
        <taxon>Polychaeta</taxon>
        <taxon>Sedentaria</taxon>
        <taxon>Canalipalpata</taxon>
        <taxon>Sabellida</taxon>
        <taxon>Oweniida</taxon>
        <taxon>Oweniidae</taxon>
        <taxon>Owenia</taxon>
    </lineage>
</organism>
<dbReference type="Pfam" id="PF00305">
    <property type="entry name" value="Lipoxygenase"/>
    <property type="match status" value="1"/>
</dbReference>
<dbReference type="PROSITE" id="PS51393">
    <property type="entry name" value="LIPOXYGENASE_3"/>
    <property type="match status" value="1"/>
</dbReference>
<evidence type="ECO:0000313" key="3">
    <source>
        <dbReference type="Proteomes" id="UP000749559"/>
    </source>
</evidence>
<dbReference type="Proteomes" id="UP000749559">
    <property type="component" value="Unassembled WGS sequence"/>
</dbReference>
<reference evidence="2" key="1">
    <citation type="submission" date="2022-03" db="EMBL/GenBank/DDBJ databases">
        <authorList>
            <person name="Martin C."/>
        </authorList>
    </citation>
    <scope>NUCLEOTIDE SEQUENCE</scope>
</reference>
<protein>
    <submittedName>
        <fullName evidence="2">Uncharacterized protein</fullName>
    </submittedName>
</protein>
<dbReference type="InterPro" id="IPR013819">
    <property type="entry name" value="LipOase_C"/>
</dbReference>
<dbReference type="InterPro" id="IPR000907">
    <property type="entry name" value="LipOase"/>
</dbReference>
<dbReference type="Gene3D" id="1.20.245.10">
    <property type="entry name" value="Lipoxygenase-1, Domain 5"/>
    <property type="match status" value="2"/>
</dbReference>
<dbReference type="Gene3D" id="3.10.450.60">
    <property type="match status" value="1"/>
</dbReference>
<dbReference type="PRINTS" id="PR00087">
    <property type="entry name" value="LIPOXYGENASE"/>
</dbReference>
<evidence type="ECO:0000256" key="1">
    <source>
        <dbReference type="PROSITE-ProRule" id="PRU00152"/>
    </source>
</evidence>
<dbReference type="GO" id="GO:0046872">
    <property type="term" value="F:metal ion binding"/>
    <property type="evidence" value="ECO:0007669"/>
    <property type="project" value="InterPro"/>
</dbReference>
<dbReference type="PANTHER" id="PTHR11771">
    <property type="entry name" value="LIPOXYGENASE"/>
    <property type="match status" value="1"/>
</dbReference>
<dbReference type="OrthoDB" id="407298at2759"/>
<dbReference type="PROSITE" id="PS50095">
    <property type="entry name" value="PLAT"/>
    <property type="match status" value="1"/>
</dbReference>
<dbReference type="Gene3D" id="2.40.180.10">
    <property type="entry name" value="Catalase core domain"/>
    <property type="match status" value="1"/>
</dbReference>
<dbReference type="SUPFAM" id="SSF48484">
    <property type="entry name" value="Lipoxigenase"/>
    <property type="match status" value="1"/>
</dbReference>
<gene>
    <name evidence="2" type="ORF">OFUS_LOCUS15217</name>
</gene>
<dbReference type="Pfam" id="PF01477">
    <property type="entry name" value="PLAT"/>
    <property type="match status" value="1"/>
</dbReference>
<name>A0A8J1TTC8_OWEFU</name>
<evidence type="ECO:0000313" key="2">
    <source>
        <dbReference type="EMBL" id="CAH1789941.1"/>
    </source>
</evidence>
<dbReference type="InterPro" id="IPR036392">
    <property type="entry name" value="PLAT/LH2_dom_sf"/>
</dbReference>
<sequence length="470" mass="54015">MGQKNSKTEDYVIYVKTGDKKGAGTDGNIFVSLIDEAGARTRDLELDTLWKDDFEAGNTDSFPVSDCPDFKHIAKLDIWRDNTRANDNWYVDKVVVERSKDKDQSVFPIHRWIPANFRIQIQEFDCVLPQHDNNPEQRKKELVQKQEIYKLKVRNDGLSAQILEMPADESFSNDYKWDIQKTKLKLGISAKVIASMTGKFKTLDSIEHMYGSTFPVPYGLENWRSDVEFGSQRLTGCNPVSICLCREIPNNFPVAPGMVEPFLEEQTLKNCLDNKRIYIVDFKILEDLECTNNRTVCASLGLFYVNNRQKLMPIAIQLHQTPSDTNPIFLPSDPEYTWMLAKMWFNNSDSCYHQAAVHLGFTHLMLEFVAVVTHRQLSPSHPLFRLLAPHFLYLIAINTLALNKLVSPGGWLDKTMTMGSTGLFNIVKRTRSKWRLDREGTFPRDIKNRGVDDADALPNYHYRDDALLVY</sequence>
<dbReference type="PROSITE" id="PS00081">
    <property type="entry name" value="LIPOXYGENASE_2"/>
    <property type="match status" value="1"/>
</dbReference>